<feature type="region of interest" description="Disordered" evidence="1">
    <location>
        <begin position="20"/>
        <end position="46"/>
    </location>
</feature>
<keyword evidence="3" id="KW-1185">Reference proteome</keyword>
<comment type="caution">
    <text evidence="2">The sequence shown here is derived from an EMBL/GenBank/DDBJ whole genome shotgun (WGS) entry which is preliminary data.</text>
</comment>
<reference evidence="2 3" key="1">
    <citation type="journal article" date="2019" name="Commun. Biol.">
        <title>The bagworm genome reveals a unique fibroin gene that provides high tensile strength.</title>
        <authorList>
            <person name="Kono N."/>
            <person name="Nakamura H."/>
            <person name="Ohtoshi R."/>
            <person name="Tomita M."/>
            <person name="Numata K."/>
            <person name="Arakawa K."/>
        </authorList>
    </citation>
    <scope>NUCLEOTIDE SEQUENCE [LARGE SCALE GENOMIC DNA]</scope>
</reference>
<organism evidence="2 3">
    <name type="scientific">Eumeta variegata</name>
    <name type="common">Bagworm moth</name>
    <name type="synonym">Eumeta japonica</name>
    <dbReference type="NCBI Taxonomy" id="151549"/>
    <lineage>
        <taxon>Eukaryota</taxon>
        <taxon>Metazoa</taxon>
        <taxon>Ecdysozoa</taxon>
        <taxon>Arthropoda</taxon>
        <taxon>Hexapoda</taxon>
        <taxon>Insecta</taxon>
        <taxon>Pterygota</taxon>
        <taxon>Neoptera</taxon>
        <taxon>Endopterygota</taxon>
        <taxon>Lepidoptera</taxon>
        <taxon>Glossata</taxon>
        <taxon>Ditrysia</taxon>
        <taxon>Tineoidea</taxon>
        <taxon>Psychidae</taxon>
        <taxon>Oiketicinae</taxon>
        <taxon>Eumeta</taxon>
    </lineage>
</organism>
<dbReference type="AlphaFoldDB" id="A0A4C1U956"/>
<proteinExistence type="predicted"/>
<evidence type="ECO:0000256" key="1">
    <source>
        <dbReference type="SAM" id="MobiDB-lite"/>
    </source>
</evidence>
<dbReference type="EMBL" id="BGZK01000145">
    <property type="protein sequence ID" value="GBP22973.1"/>
    <property type="molecule type" value="Genomic_DNA"/>
</dbReference>
<dbReference type="Proteomes" id="UP000299102">
    <property type="component" value="Unassembled WGS sequence"/>
</dbReference>
<sequence length="151" mass="17322">MDLSQQFGRNFVLVQPYGRGGGAADHTVRRRRDIKAGSRRPAPVGGVRRPGSVDFQSFDVVFNFIRVIGWDLELKILRSQTRMRYQTSLIVDLPTVLLPAGHARVHQQPPHRRCFNVTSRDRHELISTYDNRIRNRITKCAPAGLRHVRDV</sequence>
<evidence type="ECO:0000313" key="2">
    <source>
        <dbReference type="EMBL" id="GBP22973.1"/>
    </source>
</evidence>
<evidence type="ECO:0000313" key="3">
    <source>
        <dbReference type="Proteomes" id="UP000299102"/>
    </source>
</evidence>
<gene>
    <name evidence="2" type="ORF">EVAR_95374_1</name>
</gene>
<protein>
    <submittedName>
        <fullName evidence="2">Uncharacterized protein</fullName>
    </submittedName>
</protein>
<accession>A0A4C1U956</accession>
<name>A0A4C1U956_EUMVA</name>